<sequence>MSDKEKSLKHEERPPHLCKLLKEGLMEELDRCSAHPTVICCKCGAKADRAEYLCQPRPL</sequence>
<accession>A0A1C9U4U3</accession>
<reference evidence="1" key="1">
    <citation type="journal article" date="2016" name="Sci. Rep.">
        <title>Triclosan Resistome from Metagenome Reveals Diverse Enoyl Acyl Carrier Protein Reductases and Selective Enrichment of Triclosan Resistance Genes.</title>
        <authorList>
            <person name="Khan R."/>
            <person name="Kong H.G."/>
            <person name="Jung Y.H."/>
            <person name="Choi J."/>
            <person name="Baek K.Y."/>
            <person name="Hwang E.C."/>
            <person name="Lee S.W."/>
        </authorList>
    </citation>
    <scope>NUCLEOTIDE SEQUENCE</scope>
</reference>
<dbReference type="EMBL" id="KT982361">
    <property type="protein sequence ID" value="AOR51159.1"/>
    <property type="molecule type" value="Genomic_DNA"/>
</dbReference>
<proteinExistence type="predicted"/>
<name>A0A1C9U4U3_9BACT</name>
<dbReference type="AlphaFoldDB" id="A0A1C9U4U3"/>
<evidence type="ECO:0000313" key="1">
    <source>
        <dbReference type="EMBL" id="AOR51159.1"/>
    </source>
</evidence>
<organism evidence="1">
    <name type="scientific">uncultured bacterium pAY4-1</name>
    <dbReference type="NCBI Taxonomy" id="1781157"/>
    <lineage>
        <taxon>Bacteria</taxon>
        <taxon>environmental samples</taxon>
    </lineage>
</organism>
<protein>
    <submittedName>
        <fullName evidence="1">Uncharacterized protein</fullName>
    </submittedName>
</protein>